<organism evidence="2 3">
    <name type="scientific">Citrobacter freundii</name>
    <dbReference type="NCBI Taxonomy" id="546"/>
    <lineage>
        <taxon>Bacteria</taxon>
        <taxon>Pseudomonadati</taxon>
        <taxon>Pseudomonadota</taxon>
        <taxon>Gammaproteobacteria</taxon>
        <taxon>Enterobacterales</taxon>
        <taxon>Enterobacteriaceae</taxon>
        <taxon>Citrobacter</taxon>
        <taxon>Citrobacter freundii complex</taxon>
    </lineage>
</organism>
<name>A0ABD7AZZ4_CITFR</name>
<sequence length="413" mass="46177">MFFSGLLRRKNDTPITTPAALAEVTGLTYDTYTGKRISSQKAMRLTAVFSCVRVLAESVGMLPCSLYKVSGAIRERAVEERLHKLISAKPNGYMTPQEFWELVIVCLCLRGNFYAYKVKALGEVMELLPVDPGCVTPKLNSKWDPVYEVTFPDGSADVLSQDEIWHVRTLTLDGLVGLNPIAYAREAISLAAATEEHGARLFGNGAVTSGVLRTEQQLSDEAYGRIKKDFEERHVGLGNAHRPMILEMGLDWKTVALNAEDSQFLETRKFQLEEICRLFRVPLHMVQNTDRATFNNIEELGLGFINYSLVPYLTRIEQRINTGLVRESKQGKFYAKFNAGALLRGDMKSRFEAYATGINWGIYSPNDCRDLEDMNPRPGGDVYLTPMNMTTKPSDGSKNGKKKESEDADKTAS</sequence>
<feature type="compositionally biased region" description="Basic and acidic residues" evidence="1">
    <location>
        <begin position="402"/>
        <end position="413"/>
    </location>
</feature>
<gene>
    <name evidence="2" type="ORF">HV164_13985</name>
</gene>
<feature type="compositionally biased region" description="Polar residues" evidence="1">
    <location>
        <begin position="387"/>
        <end position="397"/>
    </location>
</feature>
<dbReference type="Pfam" id="PF04860">
    <property type="entry name" value="Phage_portal"/>
    <property type="match status" value="1"/>
</dbReference>
<feature type="region of interest" description="Disordered" evidence="1">
    <location>
        <begin position="374"/>
        <end position="413"/>
    </location>
</feature>
<evidence type="ECO:0000313" key="2">
    <source>
        <dbReference type="EMBL" id="QLY37557.1"/>
    </source>
</evidence>
<evidence type="ECO:0000256" key="1">
    <source>
        <dbReference type="SAM" id="MobiDB-lite"/>
    </source>
</evidence>
<dbReference type="NCBIfam" id="TIGR01537">
    <property type="entry name" value="portal_HK97"/>
    <property type="match status" value="1"/>
</dbReference>
<reference evidence="3" key="1">
    <citation type="submission" date="2020-06" db="EMBL/GenBank/DDBJ databases">
        <title>REHAB project genomes.</title>
        <authorList>
            <person name="Shaw L.P."/>
        </authorList>
    </citation>
    <scope>NUCLEOTIDE SEQUENCE [LARGE SCALE GENOMIC DNA]</scope>
    <source>
        <strain evidence="3">RHBSTW-00334</strain>
    </source>
</reference>
<dbReference type="InterPro" id="IPR006944">
    <property type="entry name" value="Phage/GTA_portal"/>
</dbReference>
<proteinExistence type="predicted"/>
<dbReference type="InterPro" id="IPR006427">
    <property type="entry name" value="Portal_HK97"/>
</dbReference>
<dbReference type="EMBL" id="CP056597">
    <property type="protein sequence ID" value="QLY37557.1"/>
    <property type="molecule type" value="Genomic_DNA"/>
</dbReference>
<dbReference type="AlphaFoldDB" id="A0ABD7AZZ4"/>
<dbReference type="RefSeq" id="WP_181625476.1">
    <property type="nucleotide sequence ID" value="NZ_CP056597.1"/>
</dbReference>
<protein>
    <submittedName>
        <fullName evidence="2">Phage portal protein</fullName>
    </submittedName>
</protein>
<accession>A0ABD7AZZ4</accession>
<dbReference type="Proteomes" id="UP000512043">
    <property type="component" value="Chromosome"/>
</dbReference>
<evidence type="ECO:0000313" key="3">
    <source>
        <dbReference type="Proteomes" id="UP000512043"/>
    </source>
</evidence>